<dbReference type="AlphaFoldDB" id="A0A8J3SDV0"/>
<dbReference type="GO" id="GO:0016747">
    <property type="term" value="F:acyltransferase activity, transferring groups other than amino-acyl groups"/>
    <property type="evidence" value="ECO:0007669"/>
    <property type="project" value="InterPro"/>
</dbReference>
<gene>
    <name evidence="2" type="ORF">Pro02_63360</name>
</gene>
<organism evidence="2 3">
    <name type="scientific">Planobispora rosea</name>
    <dbReference type="NCBI Taxonomy" id="35762"/>
    <lineage>
        <taxon>Bacteria</taxon>
        <taxon>Bacillati</taxon>
        <taxon>Actinomycetota</taxon>
        <taxon>Actinomycetes</taxon>
        <taxon>Streptosporangiales</taxon>
        <taxon>Streptosporangiaceae</taxon>
        <taxon>Planobispora</taxon>
    </lineage>
</organism>
<sequence>MTYVEMTAPDQLKPAAPVPGLVLKPLHRNSPLVVDIQARIGAPYGWRSASRTSEEWLAWFAEAPDRTFWLPSFEGEPAGIISYDLHPGGEVEIETFGLLPEFVGRGLGGFALTLGIQRAWELTSSVNRVWLHTSTLDHPHALPNYHRRGFRTFRTEAGERQGARTVGTGETAP</sequence>
<name>A0A8J3SDV0_PLARO</name>
<dbReference type="Proteomes" id="UP000655044">
    <property type="component" value="Unassembled WGS sequence"/>
</dbReference>
<evidence type="ECO:0000313" key="2">
    <source>
        <dbReference type="EMBL" id="GIH87928.1"/>
    </source>
</evidence>
<comment type="caution">
    <text evidence="2">The sequence shown here is derived from an EMBL/GenBank/DDBJ whole genome shotgun (WGS) entry which is preliminary data.</text>
</comment>
<dbReference type="Pfam" id="PF00583">
    <property type="entry name" value="Acetyltransf_1"/>
    <property type="match status" value="1"/>
</dbReference>
<dbReference type="InterPro" id="IPR000182">
    <property type="entry name" value="GNAT_dom"/>
</dbReference>
<protein>
    <submittedName>
        <fullName evidence="2">N-acetyltransferase</fullName>
    </submittedName>
</protein>
<evidence type="ECO:0000259" key="1">
    <source>
        <dbReference type="PROSITE" id="PS51186"/>
    </source>
</evidence>
<keyword evidence="3" id="KW-1185">Reference proteome</keyword>
<evidence type="ECO:0000313" key="3">
    <source>
        <dbReference type="Proteomes" id="UP000655044"/>
    </source>
</evidence>
<accession>A0A8J3SDV0</accession>
<dbReference type="CDD" id="cd04301">
    <property type="entry name" value="NAT_SF"/>
    <property type="match status" value="1"/>
</dbReference>
<dbReference type="PROSITE" id="PS51186">
    <property type="entry name" value="GNAT"/>
    <property type="match status" value="1"/>
</dbReference>
<dbReference type="Gene3D" id="3.40.630.30">
    <property type="match status" value="1"/>
</dbReference>
<proteinExistence type="predicted"/>
<dbReference type="EMBL" id="BOOI01000069">
    <property type="protein sequence ID" value="GIH87928.1"/>
    <property type="molecule type" value="Genomic_DNA"/>
</dbReference>
<feature type="domain" description="N-acetyltransferase" evidence="1">
    <location>
        <begin position="31"/>
        <end position="173"/>
    </location>
</feature>
<dbReference type="SUPFAM" id="SSF55729">
    <property type="entry name" value="Acyl-CoA N-acyltransferases (Nat)"/>
    <property type="match status" value="1"/>
</dbReference>
<reference evidence="2" key="1">
    <citation type="submission" date="2021-01" db="EMBL/GenBank/DDBJ databases">
        <title>Whole genome shotgun sequence of Planobispora rosea NBRC 15558.</title>
        <authorList>
            <person name="Komaki H."/>
            <person name="Tamura T."/>
        </authorList>
    </citation>
    <scope>NUCLEOTIDE SEQUENCE</scope>
    <source>
        <strain evidence="2">NBRC 15558</strain>
    </source>
</reference>
<dbReference type="InterPro" id="IPR016181">
    <property type="entry name" value="Acyl_CoA_acyltransferase"/>
</dbReference>